<accession>A0A4Y7U0H7</accession>
<feature type="chain" id="PRO_5021488710" description="Cell wall protein" evidence="2">
    <location>
        <begin position="19"/>
        <end position="302"/>
    </location>
</feature>
<name>A0A4Y7U0H7_COPMI</name>
<dbReference type="OrthoDB" id="2153847at2759"/>
<keyword evidence="4" id="KW-1185">Reference proteome</keyword>
<feature type="region of interest" description="Disordered" evidence="1">
    <location>
        <begin position="228"/>
        <end position="302"/>
    </location>
</feature>
<evidence type="ECO:0000256" key="1">
    <source>
        <dbReference type="SAM" id="MobiDB-lite"/>
    </source>
</evidence>
<feature type="signal peptide" evidence="2">
    <location>
        <begin position="1"/>
        <end position="18"/>
    </location>
</feature>
<evidence type="ECO:0000313" key="4">
    <source>
        <dbReference type="Proteomes" id="UP000298030"/>
    </source>
</evidence>
<evidence type="ECO:0000256" key="2">
    <source>
        <dbReference type="SAM" id="SignalP"/>
    </source>
</evidence>
<keyword evidence="2" id="KW-0732">Signal</keyword>
<dbReference type="AlphaFoldDB" id="A0A4Y7U0H7"/>
<evidence type="ECO:0000313" key="3">
    <source>
        <dbReference type="EMBL" id="TEB39761.1"/>
    </source>
</evidence>
<evidence type="ECO:0008006" key="5">
    <source>
        <dbReference type="Google" id="ProtNLM"/>
    </source>
</evidence>
<gene>
    <name evidence="3" type="ORF">FA13DRAFT_1619322</name>
</gene>
<proteinExistence type="predicted"/>
<organism evidence="3 4">
    <name type="scientific">Coprinellus micaceus</name>
    <name type="common">Glistening ink-cap mushroom</name>
    <name type="synonym">Coprinus micaceus</name>
    <dbReference type="NCBI Taxonomy" id="71717"/>
    <lineage>
        <taxon>Eukaryota</taxon>
        <taxon>Fungi</taxon>
        <taxon>Dikarya</taxon>
        <taxon>Basidiomycota</taxon>
        <taxon>Agaricomycotina</taxon>
        <taxon>Agaricomycetes</taxon>
        <taxon>Agaricomycetidae</taxon>
        <taxon>Agaricales</taxon>
        <taxon>Agaricineae</taxon>
        <taxon>Psathyrellaceae</taxon>
        <taxon>Coprinellus</taxon>
    </lineage>
</organism>
<comment type="caution">
    <text evidence="3">The sequence shown here is derived from an EMBL/GenBank/DDBJ whole genome shotgun (WGS) entry which is preliminary data.</text>
</comment>
<feature type="compositionally biased region" description="Low complexity" evidence="1">
    <location>
        <begin position="228"/>
        <end position="296"/>
    </location>
</feature>
<protein>
    <recommendedName>
        <fullName evidence="5">Cell wall protein</fullName>
    </recommendedName>
</protein>
<dbReference type="STRING" id="71717.A0A4Y7U0H7"/>
<sequence length="302" mass="30811">MLQKNFTLLLALVSTAWAVPVRREVPQEHSHEQFLTIVNKFLKVDNPDGIVDAVFALLGNAAAQQGLGKIADPTCLQLATADRAFTNAKAAGDVEGQVGALIYRALERNTGRVGLASDACTSIKAVNPEIAAISQHQDPASPNAAQVNKAITLELAKQIQAVGGDPLDALKAGTFAPGDLNDATGKGNSCDDLDDPVGCIFTKNLLVPDASEAEVLGAAGDNAGIVTSSASASSTSVSTAENTSTLVESTSQATSTTESSASQTSTSASEVSTTESSASQTSTSTSQASTDTCAAATRKRPT</sequence>
<reference evidence="3 4" key="1">
    <citation type="journal article" date="2019" name="Nat. Ecol. Evol.">
        <title>Megaphylogeny resolves global patterns of mushroom evolution.</title>
        <authorList>
            <person name="Varga T."/>
            <person name="Krizsan K."/>
            <person name="Foldi C."/>
            <person name="Dima B."/>
            <person name="Sanchez-Garcia M."/>
            <person name="Sanchez-Ramirez S."/>
            <person name="Szollosi G.J."/>
            <person name="Szarkandi J.G."/>
            <person name="Papp V."/>
            <person name="Albert L."/>
            <person name="Andreopoulos W."/>
            <person name="Angelini C."/>
            <person name="Antonin V."/>
            <person name="Barry K.W."/>
            <person name="Bougher N.L."/>
            <person name="Buchanan P."/>
            <person name="Buyck B."/>
            <person name="Bense V."/>
            <person name="Catcheside P."/>
            <person name="Chovatia M."/>
            <person name="Cooper J."/>
            <person name="Damon W."/>
            <person name="Desjardin D."/>
            <person name="Finy P."/>
            <person name="Geml J."/>
            <person name="Haridas S."/>
            <person name="Hughes K."/>
            <person name="Justo A."/>
            <person name="Karasinski D."/>
            <person name="Kautmanova I."/>
            <person name="Kiss B."/>
            <person name="Kocsube S."/>
            <person name="Kotiranta H."/>
            <person name="LaButti K.M."/>
            <person name="Lechner B.E."/>
            <person name="Liimatainen K."/>
            <person name="Lipzen A."/>
            <person name="Lukacs Z."/>
            <person name="Mihaltcheva S."/>
            <person name="Morgado L.N."/>
            <person name="Niskanen T."/>
            <person name="Noordeloos M.E."/>
            <person name="Ohm R.A."/>
            <person name="Ortiz-Santana B."/>
            <person name="Ovrebo C."/>
            <person name="Racz N."/>
            <person name="Riley R."/>
            <person name="Savchenko A."/>
            <person name="Shiryaev A."/>
            <person name="Soop K."/>
            <person name="Spirin V."/>
            <person name="Szebenyi C."/>
            <person name="Tomsovsky M."/>
            <person name="Tulloss R.E."/>
            <person name="Uehling J."/>
            <person name="Grigoriev I.V."/>
            <person name="Vagvolgyi C."/>
            <person name="Papp T."/>
            <person name="Martin F.M."/>
            <person name="Miettinen O."/>
            <person name="Hibbett D.S."/>
            <person name="Nagy L.G."/>
        </authorList>
    </citation>
    <scope>NUCLEOTIDE SEQUENCE [LARGE SCALE GENOMIC DNA]</scope>
    <source>
        <strain evidence="3 4">FP101781</strain>
    </source>
</reference>
<dbReference type="Proteomes" id="UP000298030">
    <property type="component" value="Unassembled WGS sequence"/>
</dbReference>
<dbReference type="EMBL" id="QPFP01000001">
    <property type="protein sequence ID" value="TEB39761.1"/>
    <property type="molecule type" value="Genomic_DNA"/>
</dbReference>